<keyword evidence="3" id="KW-0479">Metal-binding</keyword>
<protein>
    <submittedName>
        <fullName evidence="6">DgyrCDS12413</fullName>
    </submittedName>
</protein>
<dbReference type="GO" id="GO:0030018">
    <property type="term" value="C:Z disc"/>
    <property type="evidence" value="ECO:0007669"/>
    <property type="project" value="TreeGrafter"/>
</dbReference>
<feature type="compositionally biased region" description="Polar residues" evidence="4">
    <location>
        <begin position="627"/>
        <end position="637"/>
    </location>
</feature>
<dbReference type="GO" id="GO:0030036">
    <property type="term" value="P:actin cytoskeleton organization"/>
    <property type="evidence" value="ECO:0007669"/>
    <property type="project" value="TreeGrafter"/>
</dbReference>
<keyword evidence="2" id="KW-0963">Cytoplasm</keyword>
<evidence type="ECO:0000256" key="3">
    <source>
        <dbReference type="ARBA" id="ARBA00023038"/>
    </source>
</evidence>
<dbReference type="InterPro" id="IPR036034">
    <property type="entry name" value="PDZ_sf"/>
</dbReference>
<evidence type="ECO:0000256" key="4">
    <source>
        <dbReference type="SAM" id="MobiDB-lite"/>
    </source>
</evidence>
<feature type="compositionally biased region" description="Polar residues" evidence="4">
    <location>
        <begin position="603"/>
        <end position="617"/>
    </location>
</feature>
<dbReference type="SUPFAM" id="SSF50156">
    <property type="entry name" value="PDZ domain-like"/>
    <property type="match status" value="1"/>
</dbReference>
<feature type="region of interest" description="Disordered" evidence="4">
    <location>
        <begin position="405"/>
        <end position="502"/>
    </location>
</feature>
<dbReference type="PROSITE" id="PS50106">
    <property type="entry name" value="PDZ"/>
    <property type="match status" value="1"/>
</dbReference>
<dbReference type="GO" id="GO:0051371">
    <property type="term" value="F:muscle alpha-actinin binding"/>
    <property type="evidence" value="ECO:0007669"/>
    <property type="project" value="TreeGrafter"/>
</dbReference>
<dbReference type="InterPro" id="IPR050604">
    <property type="entry name" value="PDZ-LIM_domain"/>
</dbReference>
<dbReference type="GO" id="GO:0005912">
    <property type="term" value="C:adherens junction"/>
    <property type="evidence" value="ECO:0007669"/>
    <property type="project" value="TreeGrafter"/>
</dbReference>
<dbReference type="GO" id="GO:0003779">
    <property type="term" value="F:actin binding"/>
    <property type="evidence" value="ECO:0007669"/>
    <property type="project" value="TreeGrafter"/>
</dbReference>
<organism evidence="6 7">
    <name type="scientific">Dimorphilus gyrociliatus</name>
    <dbReference type="NCBI Taxonomy" id="2664684"/>
    <lineage>
        <taxon>Eukaryota</taxon>
        <taxon>Metazoa</taxon>
        <taxon>Spiralia</taxon>
        <taxon>Lophotrochozoa</taxon>
        <taxon>Annelida</taxon>
        <taxon>Polychaeta</taxon>
        <taxon>Polychaeta incertae sedis</taxon>
        <taxon>Dinophilidae</taxon>
        <taxon>Dimorphilus</taxon>
    </lineage>
</organism>
<dbReference type="Gene3D" id="2.30.42.10">
    <property type="match status" value="1"/>
</dbReference>
<evidence type="ECO:0000313" key="6">
    <source>
        <dbReference type="EMBL" id="CAD5124111.1"/>
    </source>
</evidence>
<reference evidence="6 7" key="1">
    <citation type="submission" date="2020-08" db="EMBL/GenBank/DDBJ databases">
        <authorList>
            <person name="Hejnol A."/>
        </authorList>
    </citation>
    <scope>NUCLEOTIDE SEQUENCE [LARGE SCALE GENOMIC DNA]</scope>
</reference>
<comment type="subcellular location">
    <subcellularLocation>
        <location evidence="1">Cytoplasm</location>
    </subcellularLocation>
</comment>
<feature type="compositionally biased region" description="Basic and acidic residues" evidence="4">
    <location>
        <begin position="938"/>
        <end position="960"/>
    </location>
</feature>
<proteinExistence type="predicted"/>
<feature type="compositionally biased region" description="Polar residues" evidence="4">
    <location>
        <begin position="413"/>
        <end position="437"/>
    </location>
</feature>
<feature type="region of interest" description="Disordered" evidence="4">
    <location>
        <begin position="170"/>
        <end position="201"/>
    </location>
</feature>
<accession>A0A7I8W6D5</accession>
<feature type="domain" description="PDZ" evidence="5">
    <location>
        <begin position="4"/>
        <end position="86"/>
    </location>
</feature>
<feature type="region of interest" description="Disordered" evidence="4">
    <location>
        <begin position="938"/>
        <end position="980"/>
    </location>
</feature>
<dbReference type="AlphaFoldDB" id="A0A7I8W6D5"/>
<dbReference type="GO" id="GO:0061061">
    <property type="term" value="P:muscle structure development"/>
    <property type="evidence" value="ECO:0007669"/>
    <property type="project" value="TreeGrafter"/>
</dbReference>
<sequence>MSETICLRRPSSDVPWGFRLKGGRDYQCPIIVQRVTVGSIAGTGLSVGDIITKIGSYDTANLNLNETQELIKCSGNLLQLNVIRTGQSGQQYHPQQQYYQQQPQQQYQPYEQQNFQQAYYSPQEQVDPYQNSYYSSQYNQSSDCYGGQNYTGGYSSPTPQNQRYEQPAYNRYPSYQSSGTFSPSSEISNQQGMSQTSDRTYSPIRSVQAPISPVTENPPSHYNQYGAPIQQNRTFSPVSSIQSPPSTPNQLNYGTNQMQAPFGGSPRYLRQTSSDFNAKPKPFGFNQAAVSSSTSELSDNSEAPAITNTRLEQQLENIQKFGSLPKPVMTNMTELEKPKDKPKSPISDNRVQHKIPDAILNMAASKGSDKKPWSYAPDLDVIKQQREKVRKRGSTIPRYQNILNLPAFDDDNNTNNTSVPQTDNNLQGLPGTKNSPSDSEKSPVFKMIHGLEEPKKNINNRPNRQHSYERSPREPAPDDELRFTGLNSGSRKEEPRGEVDESSLFAYRSHDRYTGGNIPSRSFKILQSITGTEDDVSDSTPTYRKNVKKHDEEENIPQYEPTVYSGGHIPSRSFKILQQSYPKHELESNTNVQVESQLTTNLPTSQPINQPTNQPMNQVGEDAKTGAGTNHFAQPTIEQPPAPTGTRRRRQRPPEKQRLFNEQAFLAGKIPIVHGGNVDPKVIEYYESQTNNNTVSNSLEEGDKPHLKTDFDEKAFLAGKVPIISGEGENQPAGFNKPEKIKEKAPWQREEINPVVTTDDFDEKEFLKGGRGTVRQSVDRELASTPVFERTAYTRNKAPWERRFRDDGTVSDAEFDESRFIRRRQRGSNKENAVNSEFYRTSRSISKERFLQNDEYERGCRTDDEDSPRRRLVYTGSKIPSKYFKKLQLKMWDSPDNPTAPKPPVNITQKVNDKEVKSEEGQLKNNTEMVNGEIEVNKEEEEKKETITKEPEQFEGKEISEPVPNGTYEQVEESKEPIPNGTCEKVEEFKEPVELPVEN</sequence>
<feature type="compositionally biased region" description="Basic and acidic residues" evidence="4">
    <location>
        <begin position="438"/>
        <end position="456"/>
    </location>
</feature>
<evidence type="ECO:0000256" key="1">
    <source>
        <dbReference type="ARBA" id="ARBA00004496"/>
    </source>
</evidence>
<dbReference type="FunFam" id="2.30.42.10:FF:000055">
    <property type="entry name" value="PDZ and LIM domain protein 3"/>
    <property type="match status" value="1"/>
</dbReference>
<feature type="compositionally biased region" description="Polar residues" evidence="4">
    <location>
        <begin position="173"/>
        <end position="201"/>
    </location>
</feature>
<dbReference type="GO" id="GO:0001725">
    <property type="term" value="C:stress fiber"/>
    <property type="evidence" value="ECO:0007669"/>
    <property type="project" value="TreeGrafter"/>
</dbReference>
<comment type="caution">
    <text evidence="6">The sequence shown here is derived from an EMBL/GenBank/DDBJ whole genome shotgun (WGS) entry which is preliminary data.</text>
</comment>
<evidence type="ECO:0000259" key="5">
    <source>
        <dbReference type="PROSITE" id="PS50106"/>
    </source>
</evidence>
<dbReference type="Proteomes" id="UP000549394">
    <property type="component" value="Unassembled WGS sequence"/>
</dbReference>
<keyword evidence="3" id="KW-0862">Zinc</keyword>
<dbReference type="CDD" id="cd23068">
    <property type="entry name" value="PDZ_ZASP52-like"/>
    <property type="match status" value="1"/>
</dbReference>
<feature type="region of interest" description="Disordered" evidence="4">
    <location>
        <begin position="532"/>
        <end position="552"/>
    </location>
</feature>
<dbReference type="Pfam" id="PF00595">
    <property type="entry name" value="PDZ"/>
    <property type="match status" value="1"/>
</dbReference>
<keyword evidence="3" id="KW-0440">LIM domain</keyword>
<dbReference type="PANTHER" id="PTHR24214">
    <property type="entry name" value="PDZ AND LIM DOMAIN PROTEIN ZASP"/>
    <property type="match status" value="1"/>
</dbReference>
<dbReference type="GO" id="GO:0031941">
    <property type="term" value="C:filamentous actin"/>
    <property type="evidence" value="ECO:0007669"/>
    <property type="project" value="TreeGrafter"/>
</dbReference>
<feature type="region of interest" description="Disordered" evidence="4">
    <location>
        <begin position="603"/>
        <end position="655"/>
    </location>
</feature>
<name>A0A7I8W6D5_9ANNE</name>
<evidence type="ECO:0000313" key="7">
    <source>
        <dbReference type="Proteomes" id="UP000549394"/>
    </source>
</evidence>
<keyword evidence="7" id="KW-1185">Reference proteome</keyword>
<feature type="compositionally biased region" description="Basic and acidic residues" evidence="4">
    <location>
        <begin position="466"/>
        <end position="482"/>
    </location>
</feature>
<dbReference type="PANTHER" id="PTHR24214:SF38">
    <property type="entry name" value="PDZ AND LIM DOMAIN PROTEIN ZASP-RELATED"/>
    <property type="match status" value="1"/>
</dbReference>
<gene>
    <name evidence="6" type="ORF">DGYR_LOCUS11702</name>
</gene>
<dbReference type="SMART" id="SM00228">
    <property type="entry name" value="PDZ"/>
    <property type="match status" value="1"/>
</dbReference>
<feature type="compositionally biased region" description="Basic and acidic residues" evidence="4">
    <location>
        <begin position="490"/>
        <end position="499"/>
    </location>
</feature>
<dbReference type="OrthoDB" id="44841at2759"/>
<evidence type="ECO:0000256" key="2">
    <source>
        <dbReference type="ARBA" id="ARBA00022490"/>
    </source>
</evidence>
<dbReference type="EMBL" id="CAJFCJ010000020">
    <property type="protein sequence ID" value="CAD5124111.1"/>
    <property type="molecule type" value="Genomic_DNA"/>
</dbReference>
<dbReference type="InterPro" id="IPR001478">
    <property type="entry name" value="PDZ"/>
</dbReference>